<feature type="compositionally biased region" description="Basic residues" evidence="15">
    <location>
        <begin position="1"/>
        <end position="11"/>
    </location>
</feature>
<dbReference type="VEuPathDB" id="VectorBase:LOC119174930"/>
<gene>
    <name evidence="18" type="ORF">HPB51_021297</name>
</gene>
<feature type="compositionally biased region" description="Basic and acidic residues" evidence="15">
    <location>
        <begin position="232"/>
        <end position="250"/>
    </location>
</feature>
<dbReference type="InterPro" id="IPR013083">
    <property type="entry name" value="Znf_RING/FYVE/PHD"/>
</dbReference>
<dbReference type="SMART" id="SM00184">
    <property type="entry name" value="RING"/>
    <property type="match status" value="1"/>
</dbReference>
<feature type="compositionally biased region" description="Basic and acidic residues" evidence="15">
    <location>
        <begin position="398"/>
        <end position="410"/>
    </location>
</feature>
<keyword evidence="5 16" id="KW-0812">Transmembrane</keyword>
<feature type="region of interest" description="Disordered" evidence="15">
    <location>
        <begin position="482"/>
        <end position="506"/>
    </location>
</feature>
<dbReference type="InterPro" id="IPR022170">
    <property type="entry name" value="MUL1-like"/>
</dbReference>
<feature type="compositionally biased region" description="Basic and acidic residues" evidence="15">
    <location>
        <begin position="20"/>
        <end position="43"/>
    </location>
</feature>
<feature type="compositionally biased region" description="Basic and acidic residues" evidence="15">
    <location>
        <begin position="80"/>
        <end position="106"/>
    </location>
</feature>
<evidence type="ECO:0000313" key="18">
    <source>
        <dbReference type="EMBL" id="KAH8042213.1"/>
    </source>
</evidence>
<feature type="compositionally biased region" description="Polar residues" evidence="15">
    <location>
        <begin position="299"/>
        <end position="311"/>
    </location>
</feature>
<evidence type="ECO:0000256" key="13">
    <source>
        <dbReference type="ARBA" id="ARBA00023136"/>
    </source>
</evidence>
<feature type="transmembrane region" description="Helical" evidence="16">
    <location>
        <begin position="949"/>
        <end position="970"/>
    </location>
</feature>
<accession>A0A9J6F8N8</accession>
<feature type="region of interest" description="Disordered" evidence="15">
    <location>
        <begin position="1"/>
        <end position="62"/>
    </location>
</feature>
<reference evidence="18" key="1">
    <citation type="journal article" date="2020" name="Cell">
        <title>Large-Scale Comparative Analyses of Tick Genomes Elucidate Their Genetic Diversity and Vector Capacities.</title>
        <authorList>
            <consortium name="Tick Genome and Microbiome Consortium (TIGMIC)"/>
            <person name="Jia N."/>
            <person name="Wang J."/>
            <person name="Shi W."/>
            <person name="Du L."/>
            <person name="Sun Y."/>
            <person name="Zhan W."/>
            <person name="Jiang J.F."/>
            <person name="Wang Q."/>
            <person name="Zhang B."/>
            <person name="Ji P."/>
            <person name="Bell-Sakyi L."/>
            <person name="Cui X.M."/>
            <person name="Yuan T.T."/>
            <person name="Jiang B.G."/>
            <person name="Yang W.F."/>
            <person name="Lam T.T."/>
            <person name="Chang Q.C."/>
            <person name="Ding S.J."/>
            <person name="Wang X.J."/>
            <person name="Zhu J.G."/>
            <person name="Ruan X.D."/>
            <person name="Zhao L."/>
            <person name="Wei J.T."/>
            <person name="Ye R.Z."/>
            <person name="Que T.C."/>
            <person name="Du C.H."/>
            <person name="Zhou Y.H."/>
            <person name="Cheng J.X."/>
            <person name="Dai P.F."/>
            <person name="Guo W.B."/>
            <person name="Han X.H."/>
            <person name="Huang E.J."/>
            <person name="Li L.F."/>
            <person name="Wei W."/>
            <person name="Gao Y.C."/>
            <person name="Liu J.Z."/>
            <person name="Shao H.Z."/>
            <person name="Wang X."/>
            <person name="Wang C.C."/>
            <person name="Yang T.C."/>
            <person name="Huo Q.B."/>
            <person name="Li W."/>
            <person name="Chen H.Y."/>
            <person name="Chen S.E."/>
            <person name="Zhou L.G."/>
            <person name="Ni X.B."/>
            <person name="Tian J.H."/>
            <person name="Sheng Y."/>
            <person name="Liu T."/>
            <person name="Pan Y.S."/>
            <person name="Xia L.Y."/>
            <person name="Li J."/>
            <person name="Zhao F."/>
            <person name="Cao W.C."/>
        </authorList>
    </citation>
    <scope>NUCLEOTIDE SEQUENCE</scope>
    <source>
        <strain evidence="18">Rmic-2018</strain>
    </source>
</reference>
<feature type="transmembrane region" description="Helical" evidence="16">
    <location>
        <begin position="687"/>
        <end position="709"/>
    </location>
</feature>
<keyword evidence="4" id="KW-0808">Transferase</keyword>
<evidence type="ECO:0000259" key="17">
    <source>
        <dbReference type="PROSITE" id="PS50089"/>
    </source>
</evidence>
<proteinExistence type="predicted"/>
<keyword evidence="7 14" id="KW-0863">Zinc-finger</keyword>
<protein>
    <recommendedName>
        <fullName evidence="3">RING-type E3 ubiquitin transferase</fullName>
        <ecNumber evidence="3">2.3.2.27</ecNumber>
    </recommendedName>
</protein>
<evidence type="ECO:0000256" key="12">
    <source>
        <dbReference type="ARBA" id="ARBA00023128"/>
    </source>
</evidence>
<keyword evidence="13 16" id="KW-0472">Membrane</keyword>
<dbReference type="AlphaFoldDB" id="A0A9J6F8N8"/>
<dbReference type="InterPro" id="IPR001841">
    <property type="entry name" value="Znf_RING"/>
</dbReference>
<sequence length="1055" mass="116647">MRGKRRKRQSSWRKLAVSKNPHEEQVMQREELGEIAQDEKQSEKPQQLHSDRDKHQLTRSQLLTTVKTVNKSYRKSSIVTKKEGGGKYSEERKVETLHRSRSQELLEHTQTVIPKLPTGELVEALLEVPVGASAEDSRLSLEQTIDSTRRGVGDDQADRTTERWAPGHVRASLSTPVSKDGKEPAFLFEESLRRPTVSSSWAETSVQDEERRRSSSVGFPRAALTVPTAPSDDLHLATAHGDKVQTEQRRRTLTSGTGHLGAVTSGARTDEAASLASGAPDFAKMTSKGQKRGPEYLSDSLTVDGSTTVTSKGPGLDSHGDMSRKSEETTGETRVAQGHNTRAVAGIFDAHDREVTSPGSEDAVGERMVTVSDSRGFQPTIGEVLAPRPRQGTSGSREGADVAAGKKDEKRPEFYQYVTKSRKKIDIEGTTSVDSDAIDEDAELTRDLYLLSPPEEELEVALSTTNLPSEPHDKVLEFEQSVSGKSTFREDQSSTTFLPVSSEEVRQERGFGQRGSVASASHCEKGQKDKTLKTGRVPCTALVELPSEQQIVVAPSGEVLEDKFWESEGGLSPGNSLISPDDSEATSRSTVLRKATARIFQAPPHNAWHITQPRLTPLLCGYCRSQHCVACFRPKIRIPLNLPVPPRSTPPQLPVERKASDERVRKARKLQSLPERMASTVRSTLDSAAPVIALSFALFAFVTAAAILLRRDSDDACTSDLNSPGFRHSLSRTIKEDGFVFLIFCDVTARQLDIDNNLASKLLEEYPNATVVHALVRGQVKAIGEKIKSRHLRGAKAVIQECCLTEHKIQWSPVSRFWSQTQREIHRIINYVPFALTSKHSNVMVEVLDPQECENIPVNCVYENFIPNREGLSGVFFGWLRGEQTKGIEEQEFLLEEGTTLTAFGTLTVMNDGSVKLMPPADGVSYYLTQLSHPALVSKLRSELSVLRVVSFVLGCTALGLSCYLVFTWWKARQALAQQKKDSMRREEARKERRKLNRETSSEVPCCVICRTNPVEVMILECGHVCLCTDCSELVSGNCPMCRSPIKRIVAAFLP</sequence>
<feature type="region of interest" description="Disordered" evidence="15">
    <location>
        <begin position="385"/>
        <end position="410"/>
    </location>
</feature>
<comment type="caution">
    <text evidence="18">The sequence shown here is derived from an EMBL/GenBank/DDBJ whole genome shotgun (WGS) entry which is preliminary data.</text>
</comment>
<keyword evidence="8" id="KW-0833">Ubl conjugation pathway</keyword>
<feature type="compositionally biased region" description="Basic and acidic residues" evidence="15">
    <location>
        <begin position="318"/>
        <end position="328"/>
    </location>
</feature>
<feature type="domain" description="RING-type" evidence="17">
    <location>
        <begin position="1007"/>
        <end position="1043"/>
    </location>
</feature>
<comment type="catalytic activity">
    <reaction evidence="1">
        <text>S-ubiquitinyl-[E2 ubiquitin-conjugating enzyme]-L-cysteine + [acceptor protein]-L-lysine = [E2 ubiquitin-conjugating enzyme]-L-cysteine + N(6)-ubiquitinyl-[acceptor protein]-L-lysine.</text>
        <dbReference type="EC" id="2.3.2.27"/>
    </reaction>
</comment>
<evidence type="ECO:0000256" key="3">
    <source>
        <dbReference type="ARBA" id="ARBA00012483"/>
    </source>
</evidence>
<dbReference type="PANTHER" id="PTHR12183">
    <property type="entry name" value="MITOCHONDRIAL UBIQUITIN LIGASE ACTIVATOR OF NFKB 1"/>
    <property type="match status" value="1"/>
</dbReference>
<dbReference type="GO" id="GO:0005741">
    <property type="term" value="C:mitochondrial outer membrane"/>
    <property type="evidence" value="ECO:0007669"/>
    <property type="project" value="UniProtKB-SubCell"/>
</dbReference>
<comment type="subcellular location">
    <subcellularLocation>
        <location evidence="2">Mitochondrion outer membrane</location>
        <topology evidence="2">Multi-pass membrane protein</topology>
    </subcellularLocation>
</comment>
<evidence type="ECO:0000256" key="9">
    <source>
        <dbReference type="ARBA" id="ARBA00022787"/>
    </source>
</evidence>
<keyword evidence="10" id="KW-0862">Zinc</keyword>
<feature type="region of interest" description="Disordered" evidence="15">
    <location>
        <begin position="77"/>
        <end position="106"/>
    </location>
</feature>
<dbReference type="GO" id="GO:0016567">
    <property type="term" value="P:protein ubiquitination"/>
    <property type="evidence" value="ECO:0007669"/>
    <property type="project" value="InterPro"/>
</dbReference>
<dbReference type="Pfam" id="PF12483">
    <property type="entry name" value="GIDE"/>
    <property type="match status" value="1"/>
</dbReference>
<evidence type="ECO:0000256" key="10">
    <source>
        <dbReference type="ARBA" id="ARBA00022833"/>
    </source>
</evidence>
<dbReference type="EC" id="2.3.2.27" evidence="3"/>
<dbReference type="Proteomes" id="UP000821866">
    <property type="component" value="Chromosome 1"/>
</dbReference>
<name>A0A9J6F8N8_RHIMP</name>
<evidence type="ECO:0000256" key="8">
    <source>
        <dbReference type="ARBA" id="ARBA00022786"/>
    </source>
</evidence>
<evidence type="ECO:0000256" key="2">
    <source>
        <dbReference type="ARBA" id="ARBA00004374"/>
    </source>
</evidence>
<dbReference type="InterPro" id="IPR051652">
    <property type="entry name" value="MDM2_MDM4_MUL1"/>
</dbReference>
<keyword evidence="19" id="KW-1185">Reference proteome</keyword>
<dbReference type="SUPFAM" id="SSF57850">
    <property type="entry name" value="RING/U-box"/>
    <property type="match status" value="1"/>
</dbReference>
<dbReference type="GO" id="GO:0008270">
    <property type="term" value="F:zinc ion binding"/>
    <property type="evidence" value="ECO:0007669"/>
    <property type="project" value="UniProtKB-KW"/>
</dbReference>
<dbReference type="Gene3D" id="3.30.40.10">
    <property type="entry name" value="Zinc/RING finger domain, C3HC4 (zinc finger)"/>
    <property type="match status" value="1"/>
</dbReference>
<evidence type="ECO:0000256" key="6">
    <source>
        <dbReference type="ARBA" id="ARBA00022723"/>
    </source>
</evidence>
<evidence type="ECO:0000256" key="7">
    <source>
        <dbReference type="ARBA" id="ARBA00022771"/>
    </source>
</evidence>
<reference evidence="18" key="2">
    <citation type="submission" date="2021-09" db="EMBL/GenBank/DDBJ databases">
        <authorList>
            <person name="Jia N."/>
            <person name="Wang J."/>
            <person name="Shi W."/>
            <person name="Du L."/>
            <person name="Sun Y."/>
            <person name="Zhan W."/>
            <person name="Jiang J."/>
            <person name="Wang Q."/>
            <person name="Zhang B."/>
            <person name="Ji P."/>
            <person name="Sakyi L.B."/>
            <person name="Cui X."/>
            <person name="Yuan T."/>
            <person name="Jiang B."/>
            <person name="Yang W."/>
            <person name="Lam T.T.-Y."/>
            <person name="Chang Q."/>
            <person name="Ding S."/>
            <person name="Wang X."/>
            <person name="Zhu J."/>
            <person name="Ruan X."/>
            <person name="Zhao L."/>
            <person name="Wei J."/>
            <person name="Que T."/>
            <person name="Du C."/>
            <person name="Cheng J."/>
            <person name="Dai P."/>
            <person name="Han X."/>
            <person name="Huang E."/>
            <person name="Gao Y."/>
            <person name="Liu J."/>
            <person name="Shao H."/>
            <person name="Ye R."/>
            <person name="Li L."/>
            <person name="Wei W."/>
            <person name="Wang X."/>
            <person name="Wang C."/>
            <person name="Huo Q."/>
            <person name="Li W."/>
            <person name="Guo W."/>
            <person name="Chen H."/>
            <person name="Chen S."/>
            <person name="Zhou L."/>
            <person name="Zhou L."/>
            <person name="Ni X."/>
            <person name="Tian J."/>
            <person name="Zhou Y."/>
            <person name="Sheng Y."/>
            <person name="Liu T."/>
            <person name="Pan Y."/>
            <person name="Xia L."/>
            <person name="Li J."/>
            <person name="Zhao F."/>
            <person name="Cao W."/>
        </authorList>
    </citation>
    <scope>NUCLEOTIDE SEQUENCE</scope>
    <source>
        <strain evidence="18">Rmic-2018</strain>
        <tissue evidence="18">Larvae</tissue>
    </source>
</reference>
<keyword evidence="12" id="KW-0496">Mitochondrion</keyword>
<keyword evidence="6" id="KW-0479">Metal-binding</keyword>
<evidence type="ECO:0000256" key="14">
    <source>
        <dbReference type="PROSITE-ProRule" id="PRU00175"/>
    </source>
</evidence>
<evidence type="ECO:0000256" key="1">
    <source>
        <dbReference type="ARBA" id="ARBA00000900"/>
    </source>
</evidence>
<dbReference type="Pfam" id="PF13920">
    <property type="entry name" value="zf-C3HC4_3"/>
    <property type="match status" value="1"/>
</dbReference>
<feature type="region of interest" description="Disordered" evidence="15">
    <location>
        <begin position="197"/>
        <end position="338"/>
    </location>
</feature>
<evidence type="ECO:0000256" key="15">
    <source>
        <dbReference type="SAM" id="MobiDB-lite"/>
    </source>
</evidence>
<keyword evidence="11 16" id="KW-1133">Transmembrane helix</keyword>
<evidence type="ECO:0000256" key="4">
    <source>
        <dbReference type="ARBA" id="ARBA00022679"/>
    </source>
</evidence>
<keyword evidence="9" id="KW-1000">Mitochondrion outer membrane</keyword>
<evidence type="ECO:0000256" key="16">
    <source>
        <dbReference type="SAM" id="Phobius"/>
    </source>
</evidence>
<organism evidence="18 19">
    <name type="scientific">Rhipicephalus microplus</name>
    <name type="common">Cattle tick</name>
    <name type="synonym">Boophilus microplus</name>
    <dbReference type="NCBI Taxonomy" id="6941"/>
    <lineage>
        <taxon>Eukaryota</taxon>
        <taxon>Metazoa</taxon>
        <taxon>Ecdysozoa</taxon>
        <taxon>Arthropoda</taxon>
        <taxon>Chelicerata</taxon>
        <taxon>Arachnida</taxon>
        <taxon>Acari</taxon>
        <taxon>Parasitiformes</taxon>
        <taxon>Ixodida</taxon>
        <taxon>Ixodoidea</taxon>
        <taxon>Ixodidae</taxon>
        <taxon>Rhipicephalinae</taxon>
        <taxon>Rhipicephalus</taxon>
        <taxon>Boophilus</taxon>
    </lineage>
</organism>
<dbReference type="EMBL" id="JABSTU010000001">
    <property type="protein sequence ID" value="KAH8042213.1"/>
    <property type="molecule type" value="Genomic_DNA"/>
</dbReference>
<evidence type="ECO:0000256" key="5">
    <source>
        <dbReference type="ARBA" id="ARBA00022692"/>
    </source>
</evidence>
<dbReference type="GO" id="GO:0061630">
    <property type="term" value="F:ubiquitin protein ligase activity"/>
    <property type="evidence" value="ECO:0007669"/>
    <property type="project" value="UniProtKB-EC"/>
</dbReference>
<evidence type="ECO:0000313" key="19">
    <source>
        <dbReference type="Proteomes" id="UP000821866"/>
    </source>
</evidence>
<evidence type="ECO:0000256" key="11">
    <source>
        <dbReference type="ARBA" id="ARBA00022989"/>
    </source>
</evidence>
<dbReference type="PANTHER" id="PTHR12183:SF32">
    <property type="entry name" value="MITOCHONDRIAL E3 UBIQUITIN PROTEIN LIGASE 1"/>
    <property type="match status" value="1"/>
</dbReference>
<dbReference type="PROSITE" id="PS50089">
    <property type="entry name" value="ZF_RING_2"/>
    <property type="match status" value="1"/>
</dbReference>